<gene>
    <name evidence="1" type="ORF">EOK75_07225</name>
</gene>
<proteinExistence type="predicted"/>
<dbReference type="Proteomes" id="UP000298631">
    <property type="component" value="Chromosome"/>
</dbReference>
<dbReference type="AlphaFoldDB" id="A0A4P8EFC4"/>
<name>A0A4P8EFC4_9RHOB</name>
<reference evidence="1 2" key="1">
    <citation type="submission" date="2019-05" db="EMBL/GenBank/DDBJ databases">
        <title>Pseudorhodobacter turbinis sp. nov., isolated from the gut of the Korean turban shell.</title>
        <authorList>
            <person name="Jeong Y.-S."/>
            <person name="Kang W.-R."/>
            <person name="Bae J.-W."/>
        </authorList>
    </citation>
    <scope>NUCLEOTIDE SEQUENCE [LARGE SCALE GENOMIC DNA]</scope>
    <source>
        <strain evidence="1 2">S12M18</strain>
    </source>
</reference>
<dbReference type="EMBL" id="CP039964">
    <property type="protein sequence ID" value="QCO55556.1"/>
    <property type="molecule type" value="Genomic_DNA"/>
</dbReference>
<protein>
    <submittedName>
        <fullName evidence="1">Uncharacterized protein</fullName>
    </submittedName>
</protein>
<keyword evidence="2" id="KW-1185">Reference proteome</keyword>
<evidence type="ECO:0000313" key="2">
    <source>
        <dbReference type="Proteomes" id="UP000298631"/>
    </source>
</evidence>
<sequence>MNAPLPIARDRAAVDPGWRAERRAEARVVLADVAHHQDGLIRLAARVIVSHGETTKEREDARVLLVVLDARSPLRHRHRSDQDPEASA</sequence>
<organism evidence="1 2">
    <name type="scientific">Pseudorhodobacter turbinis</name>
    <dbReference type="NCBI Taxonomy" id="2500533"/>
    <lineage>
        <taxon>Bacteria</taxon>
        <taxon>Pseudomonadati</taxon>
        <taxon>Pseudomonadota</taxon>
        <taxon>Alphaproteobacteria</taxon>
        <taxon>Rhodobacterales</taxon>
        <taxon>Paracoccaceae</taxon>
        <taxon>Pseudorhodobacter</taxon>
    </lineage>
</organism>
<accession>A0A4P8EFC4</accession>
<dbReference type="OrthoDB" id="7864095at2"/>
<dbReference type="KEGG" id="pseb:EOK75_07225"/>
<evidence type="ECO:0000313" key="1">
    <source>
        <dbReference type="EMBL" id="QCO55556.1"/>
    </source>
</evidence>